<keyword evidence="3" id="KW-1185">Reference proteome</keyword>
<dbReference type="EMBL" id="CP121472">
    <property type="protein sequence ID" value="WPL15543.1"/>
    <property type="molecule type" value="Genomic_DNA"/>
</dbReference>
<dbReference type="Proteomes" id="UP001432180">
    <property type="component" value="Chromosome"/>
</dbReference>
<sequence>MHNHLDAQVADFGVRYADWLGDDLQAHPSDGLVALRAAVSAAHARGHDLYLLIDEYDNFANELMHGRRADYDALVSGEGLLKTVFKAVKSLASGAGIDRLFITGVSPVVLAYVSSGYKVSKDVSLDANCVYLVGFSEAEIAAVLDQLAAERGCDRDWSARMLDTMRTWYNGYRFGYEPGPSIAINSLFPRPNPGRV</sequence>
<accession>A0ABZ0S4F9</accession>
<feature type="domain" description="AAA-ATPase-like" evidence="1">
    <location>
        <begin position="3"/>
        <end position="110"/>
    </location>
</feature>
<dbReference type="PANTHER" id="PTHR34825:SF2">
    <property type="entry name" value="AAA-ATPASE-LIKE DOMAIN-CONTAINING PROTEIN"/>
    <property type="match status" value="1"/>
</dbReference>
<evidence type="ECO:0000259" key="1">
    <source>
        <dbReference type="Pfam" id="PF09820"/>
    </source>
</evidence>
<evidence type="ECO:0000313" key="2">
    <source>
        <dbReference type="EMBL" id="WPL15543.1"/>
    </source>
</evidence>
<protein>
    <submittedName>
        <fullName evidence="2">AAA-ATPase</fullName>
    </submittedName>
</protein>
<organism evidence="2 3">
    <name type="scientific">Thiorhodovibrio winogradskyi</name>
    <dbReference type="NCBI Taxonomy" id="77007"/>
    <lineage>
        <taxon>Bacteria</taxon>
        <taxon>Pseudomonadati</taxon>
        <taxon>Pseudomonadota</taxon>
        <taxon>Gammaproteobacteria</taxon>
        <taxon>Chromatiales</taxon>
        <taxon>Chromatiaceae</taxon>
        <taxon>Thiorhodovibrio</taxon>
    </lineage>
</organism>
<evidence type="ECO:0000313" key="3">
    <source>
        <dbReference type="Proteomes" id="UP001432180"/>
    </source>
</evidence>
<dbReference type="InterPro" id="IPR018631">
    <property type="entry name" value="AAA-ATPase-like_dom"/>
</dbReference>
<dbReference type="RefSeq" id="WP_328986108.1">
    <property type="nucleotide sequence ID" value="NZ_CP121472.1"/>
</dbReference>
<gene>
    <name evidence="2" type="ORF">Thiowin_00442</name>
</gene>
<proteinExistence type="predicted"/>
<dbReference type="PANTHER" id="PTHR34825">
    <property type="entry name" value="CONSERVED PROTEIN, WITH A WEAK D-GALACTARATE DEHYDRATASE/ALTRONATE HYDROLASE DOMAIN"/>
    <property type="match status" value="1"/>
</dbReference>
<dbReference type="Pfam" id="PF09820">
    <property type="entry name" value="AAA-ATPase_like"/>
    <property type="match status" value="1"/>
</dbReference>
<name>A0ABZ0S4F9_9GAMM</name>
<reference evidence="2 3" key="1">
    <citation type="journal article" date="2023" name="Microorganisms">
        <title>Thiorhodovibrio frisius and Trv. litoralis spp. nov., Two Novel Members from a Clade of Fastidious Purple Sulfur Bacteria That Exhibit Unique Red-Shifted Light-Harvesting Capabilities.</title>
        <authorList>
            <person name="Methner A."/>
            <person name="Kuzyk S.B."/>
            <person name="Petersen J."/>
            <person name="Bauer S."/>
            <person name="Brinkmann H."/>
            <person name="Sichau K."/>
            <person name="Wanner G."/>
            <person name="Wolf J."/>
            <person name="Neumann-Schaal M."/>
            <person name="Henke P."/>
            <person name="Tank M."/>
            <person name="Sproer C."/>
            <person name="Bunk B."/>
            <person name="Overmann J."/>
        </authorList>
    </citation>
    <scope>NUCLEOTIDE SEQUENCE [LARGE SCALE GENOMIC DNA]</scope>
    <source>
        <strain evidence="2 3">DSM 6702</strain>
    </source>
</reference>